<evidence type="ECO:0000259" key="2">
    <source>
        <dbReference type="Pfam" id="PF10881"/>
    </source>
</evidence>
<evidence type="ECO:0000313" key="3">
    <source>
        <dbReference type="EMBL" id="QDC43110.1"/>
    </source>
</evidence>
<accession>A0A5B8CPP1</accession>
<sequence length="162" mass="18489">MEGEFIVFWIVCIIVIVVVLLALSKRPQPNPSKEVWPYYAKKVLSAPEQVLYFRLVQALPDHIVLAQVQLSRFLGVKKGQPYQTWLNRIHQMSADFVICQKDARVFAVIELDDASHLKPARMAADAKKDRALRAAEIPIFRWPVNAIPEVQTLRNTLINGTE</sequence>
<dbReference type="KEGG" id="mmec:FIU01_00295"/>
<dbReference type="InterPro" id="IPR024402">
    <property type="entry name" value="DUF2726"/>
</dbReference>
<evidence type="ECO:0000256" key="1">
    <source>
        <dbReference type="SAM" id="Phobius"/>
    </source>
</evidence>
<dbReference type="Proteomes" id="UP000311008">
    <property type="component" value="Chromosome"/>
</dbReference>
<reference evidence="4" key="1">
    <citation type="journal article" date="2019" name="ISME J.">
        <title>Evolution in action: habitat transition from sediment to the pelagial leads to genome streamlining in Methylophilaceae.</title>
        <authorList>
            <person name="Salcher M."/>
            <person name="Schaefle D."/>
            <person name="Kaspar M."/>
            <person name="Neuenschwander S.M."/>
            <person name="Ghai R."/>
        </authorList>
    </citation>
    <scope>NUCLEOTIDE SEQUENCE [LARGE SCALE GENOMIC DNA]</scope>
    <source>
        <strain evidence="4">MMS-M-51</strain>
    </source>
</reference>
<proteinExistence type="predicted"/>
<feature type="domain" description="DUF2726" evidence="2">
    <location>
        <begin position="41"/>
        <end position="157"/>
    </location>
</feature>
<gene>
    <name evidence="3" type="ORF">FIU01_00295</name>
</gene>
<evidence type="ECO:0000313" key="4">
    <source>
        <dbReference type="Proteomes" id="UP000311008"/>
    </source>
</evidence>
<feature type="transmembrane region" description="Helical" evidence="1">
    <location>
        <begin position="6"/>
        <end position="23"/>
    </location>
</feature>
<name>A0A5B8CPP1_9PROT</name>
<dbReference type="AlphaFoldDB" id="A0A5B8CPP1"/>
<dbReference type="OrthoDB" id="5782056at2"/>
<keyword evidence="1" id="KW-0472">Membrane</keyword>
<organism evidence="3 4">
    <name type="scientific">Methylophilus medardicus</name>
    <dbReference type="NCBI Taxonomy" id="2588534"/>
    <lineage>
        <taxon>Bacteria</taxon>
        <taxon>Pseudomonadati</taxon>
        <taxon>Pseudomonadota</taxon>
        <taxon>Betaproteobacteria</taxon>
        <taxon>Nitrosomonadales</taxon>
        <taxon>Methylophilaceae</taxon>
        <taxon>Methylophilus</taxon>
    </lineage>
</organism>
<keyword evidence="4" id="KW-1185">Reference proteome</keyword>
<dbReference type="EMBL" id="CP040946">
    <property type="protein sequence ID" value="QDC43110.1"/>
    <property type="molecule type" value="Genomic_DNA"/>
</dbReference>
<dbReference type="Pfam" id="PF10881">
    <property type="entry name" value="DUF2726"/>
    <property type="match status" value="1"/>
</dbReference>
<keyword evidence="1" id="KW-1133">Transmembrane helix</keyword>
<keyword evidence="1" id="KW-0812">Transmembrane</keyword>
<protein>
    <submittedName>
        <fullName evidence="3">DUF2726 domain-containing protein</fullName>
    </submittedName>
</protein>